<dbReference type="Gene3D" id="3.40.50.300">
    <property type="entry name" value="P-loop containing nucleotide triphosphate hydrolases"/>
    <property type="match status" value="1"/>
</dbReference>
<dbReference type="Proteomes" id="UP001222770">
    <property type="component" value="Unassembled WGS sequence"/>
</dbReference>
<dbReference type="PANTHER" id="PTHR36451">
    <property type="entry name" value="PAPS-DEPENDENT SULFOTRANSFERASE STF3"/>
    <property type="match status" value="1"/>
</dbReference>
<evidence type="ECO:0000313" key="1">
    <source>
        <dbReference type="EMBL" id="MDF8335285.1"/>
    </source>
</evidence>
<protein>
    <submittedName>
        <fullName evidence="1">Sulfotransferase</fullName>
    </submittedName>
</protein>
<gene>
    <name evidence="1" type="ORF">POM99_18935</name>
</gene>
<reference evidence="1 2" key="1">
    <citation type="submission" date="2023-03" db="EMBL/GenBank/DDBJ databases">
        <title>Novosphingobium cyanobacteriorum sp. nov., isolated from a eutrophic reservoir during the Microcystis bloom period.</title>
        <authorList>
            <person name="Kang M."/>
            <person name="Le V."/>
            <person name="Ko S.-R."/>
            <person name="Lee S.-A."/>
            <person name="Ahn C.-Y."/>
        </authorList>
    </citation>
    <scope>NUCLEOTIDE SEQUENCE [LARGE SCALE GENOMIC DNA]</scope>
    <source>
        <strain evidence="1 2">HBC54</strain>
    </source>
</reference>
<proteinExistence type="predicted"/>
<name>A0ABT6CMZ8_9SPHN</name>
<dbReference type="InterPro" id="IPR027417">
    <property type="entry name" value="P-loop_NTPase"/>
</dbReference>
<accession>A0ABT6CMZ8</accession>
<evidence type="ECO:0000313" key="2">
    <source>
        <dbReference type="Proteomes" id="UP001222770"/>
    </source>
</evidence>
<dbReference type="PANTHER" id="PTHR36451:SF1">
    <property type="entry name" value="OMEGA-HYDROXY-BETA-DIHYDROMENAQUINONE-9 SULFOTRANSFERASE STF3"/>
    <property type="match status" value="1"/>
</dbReference>
<organism evidence="1 2">
    <name type="scientific">Novosphingobium cyanobacteriorum</name>
    <dbReference type="NCBI Taxonomy" id="3024215"/>
    <lineage>
        <taxon>Bacteria</taxon>
        <taxon>Pseudomonadati</taxon>
        <taxon>Pseudomonadota</taxon>
        <taxon>Alphaproteobacteria</taxon>
        <taxon>Sphingomonadales</taxon>
        <taxon>Sphingomonadaceae</taxon>
        <taxon>Novosphingobium</taxon>
    </lineage>
</organism>
<dbReference type="SUPFAM" id="SSF52540">
    <property type="entry name" value="P-loop containing nucleoside triphosphate hydrolases"/>
    <property type="match status" value="1"/>
</dbReference>
<keyword evidence="2" id="KW-1185">Reference proteome</keyword>
<sequence>MAGLGRGPTEIDRLLATESILASAEIASGTLGLVDEGLQIRAASLISALRSGGSFSVAQALATRRQLVKLLARRLTIARDIAAHPEILDEVIADPVFIIGFPRTGTSIQQSLLAADPANRALHAWQVYEPSPPPGERPVTAARKAAAARVAEHFCDRCPGILSLHPYWDEGAETLIEDEEVLTLALFDNYPVALCDAPTLAIREGGGDFTEAYRFMKQFLQHQQWRQPKRRWVLKGIEHQRHLTELFTVFPDARCLFPHREPEAFLPSNLAIAAVVYDGITGGALDRRTLAAGYLVDFAARIDAVLSEPAMADPRVRHIRFSEFIAEPIGSLRACYADWGFAWTEEAEAAMRAWLTDPANDSDRYGRHKYTFEPFGVDWTAVSPGFDAYRKRFLGQPSVAHQA</sequence>
<dbReference type="Pfam" id="PF13469">
    <property type="entry name" value="Sulfotransfer_3"/>
    <property type="match status" value="1"/>
</dbReference>
<dbReference type="EMBL" id="JAROCY010000024">
    <property type="protein sequence ID" value="MDF8335285.1"/>
    <property type="molecule type" value="Genomic_DNA"/>
</dbReference>
<dbReference type="InterPro" id="IPR052736">
    <property type="entry name" value="Stf3_sulfotransferase"/>
</dbReference>
<comment type="caution">
    <text evidence="1">The sequence shown here is derived from an EMBL/GenBank/DDBJ whole genome shotgun (WGS) entry which is preliminary data.</text>
</comment>
<dbReference type="RefSeq" id="WP_277280245.1">
    <property type="nucleotide sequence ID" value="NZ_JAROCY010000024.1"/>
</dbReference>